<evidence type="ECO:0000313" key="2">
    <source>
        <dbReference type="EMBL" id="KAB8198593.1"/>
    </source>
</evidence>
<proteinExistence type="predicted"/>
<dbReference type="Proteomes" id="UP000320431">
    <property type="component" value="Unassembled WGS sequence"/>
</dbReference>
<dbReference type="KEGG" id="lmb:C9I47_2103"/>
<reference evidence="1 3" key="1">
    <citation type="submission" date="2018-05" db="EMBL/GenBank/DDBJ databases">
        <title>The complete genome of Lysobacter maris HZ9B, a marine bacterium antagonistic against terrestrial plant pathogens.</title>
        <authorList>
            <person name="Zhang X.-Q."/>
        </authorList>
    </citation>
    <scope>NUCLEOTIDE SEQUENCE [LARGE SCALE GENOMIC DNA]</scope>
    <source>
        <strain evidence="1 3">HZ9B</strain>
    </source>
</reference>
<dbReference type="OrthoDB" id="5956546at2"/>
<sequence>MNDTRGYAVFLFPQAVEALGGAIKPYLQGEVGGEHVMCREIDTGGAFIKMILDGRTEKGEMVELELMVPASMVRMVVSARNEESFGFGPRSAH</sequence>
<evidence type="ECO:0000313" key="4">
    <source>
        <dbReference type="Proteomes" id="UP000320431"/>
    </source>
</evidence>
<gene>
    <name evidence="1" type="ORF">C9I47_2103</name>
    <name evidence="2" type="ORF">FKV24_001015</name>
</gene>
<dbReference type="EMBL" id="CP029843">
    <property type="protein sequence ID" value="AWV07786.1"/>
    <property type="molecule type" value="Genomic_DNA"/>
</dbReference>
<accession>A0A2U9T4W1</accession>
<evidence type="ECO:0000313" key="1">
    <source>
        <dbReference type="EMBL" id="AWV07786.1"/>
    </source>
</evidence>
<dbReference type="Proteomes" id="UP000249447">
    <property type="component" value="Chromosome"/>
</dbReference>
<organism evidence="1 3">
    <name type="scientific">Marilutibacter maris</name>
    <dbReference type="NCBI Taxonomy" id="1605891"/>
    <lineage>
        <taxon>Bacteria</taxon>
        <taxon>Pseudomonadati</taxon>
        <taxon>Pseudomonadota</taxon>
        <taxon>Gammaproteobacteria</taxon>
        <taxon>Lysobacterales</taxon>
        <taxon>Lysobacteraceae</taxon>
        <taxon>Marilutibacter</taxon>
    </lineage>
</organism>
<name>A0A2U9T4W1_9GAMM</name>
<protein>
    <submittedName>
        <fullName evidence="1">Uncharacterized protein</fullName>
    </submittedName>
</protein>
<evidence type="ECO:0000313" key="3">
    <source>
        <dbReference type="Proteomes" id="UP000249447"/>
    </source>
</evidence>
<dbReference type="RefSeq" id="WP_111266870.1">
    <property type="nucleotide sequence ID" value="NZ_CP029843.1"/>
</dbReference>
<dbReference type="EMBL" id="VICD02000007">
    <property type="protein sequence ID" value="KAB8198593.1"/>
    <property type="molecule type" value="Genomic_DNA"/>
</dbReference>
<reference evidence="2 4" key="2">
    <citation type="submission" date="2019-10" db="EMBL/GenBank/DDBJ databases">
        <title>Lysobacter alkalisoli sp. nov., isolated from saline-alkaline soil.</title>
        <authorList>
            <person name="Sun J.-Q."/>
        </authorList>
    </citation>
    <scope>NUCLEOTIDE SEQUENCE [LARGE SCALE GENOMIC DNA]</scope>
    <source>
        <strain evidence="2 4">KCTC 42381</strain>
    </source>
</reference>
<dbReference type="AlphaFoldDB" id="A0A2U9T4W1"/>
<keyword evidence="3" id="KW-1185">Reference proteome</keyword>